<feature type="transmembrane region" description="Helical" evidence="2">
    <location>
        <begin position="131"/>
        <end position="155"/>
    </location>
</feature>
<name>A0AAD1XUS4_EUPCR</name>
<comment type="caution">
    <text evidence="3">The sequence shown here is derived from an EMBL/GenBank/DDBJ whole genome shotgun (WGS) entry which is preliminary data.</text>
</comment>
<gene>
    <name evidence="3" type="ORF">ECRASSUSDP1_LOCUS21185</name>
</gene>
<feature type="transmembrane region" description="Helical" evidence="2">
    <location>
        <begin position="87"/>
        <end position="111"/>
    </location>
</feature>
<proteinExistence type="predicted"/>
<feature type="transmembrane region" description="Helical" evidence="2">
    <location>
        <begin position="54"/>
        <end position="75"/>
    </location>
</feature>
<feature type="transmembrane region" description="Helical" evidence="2">
    <location>
        <begin position="27"/>
        <end position="48"/>
    </location>
</feature>
<evidence type="ECO:0000313" key="4">
    <source>
        <dbReference type="Proteomes" id="UP001295684"/>
    </source>
</evidence>
<dbReference type="Proteomes" id="UP001295684">
    <property type="component" value="Unassembled WGS sequence"/>
</dbReference>
<reference evidence="3" key="1">
    <citation type="submission" date="2023-07" db="EMBL/GenBank/DDBJ databases">
        <authorList>
            <consortium name="AG Swart"/>
            <person name="Singh M."/>
            <person name="Singh A."/>
            <person name="Seah K."/>
            <person name="Emmerich C."/>
        </authorList>
    </citation>
    <scope>NUCLEOTIDE SEQUENCE</scope>
    <source>
        <strain evidence="3">DP1</strain>
    </source>
</reference>
<accession>A0AAD1XUS4</accession>
<keyword evidence="4" id="KW-1185">Reference proteome</keyword>
<evidence type="ECO:0000256" key="1">
    <source>
        <dbReference type="SAM" id="MobiDB-lite"/>
    </source>
</evidence>
<keyword evidence="2" id="KW-0472">Membrane</keyword>
<feature type="region of interest" description="Disordered" evidence="1">
    <location>
        <begin position="168"/>
        <end position="203"/>
    </location>
</feature>
<dbReference type="AlphaFoldDB" id="A0AAD1XUS4"/>
<evidence type="ECO:0000313" key="3">
    <source>
        <dbReference type="EMBL" id="CAI2379768.1"/>
    </source>
</evidence>
<keyword evidence="2" id="KW-0812">Transmembrane</keyword>
<organism evidence="3 4">
    <name type="scientific">Euplotes crassus</name>
    <dbReference type="NCBI Taxonomy" id="5936"/>
    <lineage>
        <taxon>Eukaryota</taxon>
        <taxon>Sar</taxon>
        <taxon>Alveolata</taxon>
        <taxon>Ciliophora</taxon>
        <taxon>Intramacronucleata</taxon>
        <taxon>Spirotrichea</taxon>
        <taxon>Hypotrichia</taxon>
        <taxon>Euplotida</taxon>
        <taxon>Euplotidae</taxon>
        <taxon>Moneuplotes</taxon>
    </lineage>
</organism>
<feature type="compositionally biased region" description="Polar residues" evidence="1">
    <location>
        <begin position="193"/>
        <end position="203"/>
    </location>
</feature>
<protein>
    <submittedName>
        <fullName evidence="3">Uncharacterized protein</fullName>
    </submittedName>
</protein>
<dbReference type="EMBL" id="CAMPGE010021631">
    <property type="protein sequence ID" value="CAI2379768.1"/>
    <property type="molecule type" value="Genomic_DNA"/>
</dbReference>
<evidence type="ECO:0000256" key="2">
    <source>
        <dbReference type="SAM" id="Phobius"/>
    </source>
</evidence>
<sequence length="229" mass="26289">MVKVTHLSLYTLKFPDKTYTPIRISAGIYLFFLCVNFIVLILDIISIIKGLEYYHVITFFIQIFYYVCTIAYVLFPKTLMGKSYLTIVIISIITILSPVATVVFIIVTVGRGENHEYKLFWFSHYMNSHDLLVPIIILFCIPLFLIISVVVVFICRVRMARKINRGEITPEESDDEQPIAAGDTREKKPQEITPDSSSAGSLVCLPQSTFGQTKYLRYNGGYQKWEDDE</sequence>
<keyword evidence="2" id="KW-1133">Transmembrane helix</keyword>